<feature type="domain" description="SPOR" evidence="2">
    <location>
        <begin position="63"/>
        <end position="143"/>
    </location>
</feature>
<evidence type="ECO:0000313" key="4">
    <source>
        <dbReference type="EMBL" id="HGL16970.1"/>
    </source>
</evidence>
<organism evidence="3">
    <name type="scientific">candidate division WOR-3 bacterium</name>
    <dbReference type="NCBI Taxonomy" id="2052148"/>
    <lineage>
        <taxon>Bacteria</taxon>
        <taxon>Bacteria division WOR-3</taxon>
    </lineage>
</organism>
<dbReference type="GO" id="GO:0042834">
    <property type="term" value="F:peptidoglycan binding"/>
    <property type="evidence" value="ECO:0007669"/>
    <property type="project" value="InterPro"/>
</dbReference>
<dbReference type="InterPro" id="IPR036680">
    <property type="entry name" value="SPOR-like_sf"/>
</dbReference>
<dbReference type="Gene3D" id="3.30.70.1070">
    <property type="entry name" value="Sporulation related repeat"/>
    <property type="match status" value="1"/>
</dbReference>
<dbReference type="InterPro" id="IPR007730">
    <property type="entry name" value="SPOR-like_dom"/>
</dbReference>
<dbReference type="Pfam" id="PF05036">
    <property type="entry name" value="SPOR"/>
    <property type="match status" value="1"/>
</dbReference>
<comment type="caution">
    <text evidence="3">The sequence shown here is derived from an EMBL/GenBank/DDBJ whole genome shotgun (WGS) entry which is preliminary data.</text>
</comment>
<protein>
    <submittedName>
        <fullName evidence="3">SPOR domain-containing protein</fullName>
    </submittedName>
</protein>
<feature type="chain" id="PRO_5039820239" evidence="1">
    <location>
        <begin position="20"/>
        <end position="148"/>
    </location>
</feature>
<gene>
    <name evidence="3" type="ORF">ENQ77_07430</name>
    <name evidence="4" type="ORF">ENU66_01330</name>
</gene>
<dbReference type="SUPFAM" id="SSF110997">
    <property type="entry name" value="Sporulation related repeat"/>
    <property type="match status" value="1"/>
</dbReference>
<proteinExistence type="predicted"/>
<evidence type="ECO:0000259" key="2">
    <source>
        <dbReference type="PROSITE" id="PS51724"/>
    </source>
</evidence>
<sequence length="148" mass="16884">MKKITLPVFLVLTILTSCAVRKTTEGERVITIEPTTKADTIKPVVVDTAIKVTPGPMVTQQPVRLKEGWRVQIFAFADKSKAELAYQDAKLRLNVPVYLEYIPGIDNVPYKIRVGNFQTREEAERYRDFLRENGYPDAFLVETQIELP</sequence>
<name>A0A7C2K4J5_UNCW3</name>
<accession>A0A7C2K4J5</accession>
<dbReference type="AlphaFoldDB" id="A0A7C2K4J5"/>
<dbReference type="PROSITE" id="PS51724">
    <property type="entry name" value="SPOR"/>
    <property type="match status" value="1"/>
</dbReference>
<keyword evidence="1" id="KW-0732">Signal</keyword>
<dbReference type="EMBL" id="DSOL01000212">
    <property type="protein sequence ID" value="HEN28460.1"/>
    <property type="molecule type" value="Genomic_DNA"/>
</dbReference>
<reference evidence="3" key="1">
    <citation type="journal article" date="2020" name="mSystems">
        <title>Genome- and Community-Level Interaction Insights into Carbon Utilization and Element Cycling Functions of Hydrothermarchaeota in Hydrothermal Sediment.</title>
        <authorList>
            <person name="Zhou Z."/>
            <person name="Liu Y."/>
            <person name="Xu W."/>
            <person name="Pan J."/>
            <person name="Luo Z.H."/>
            <person name="Li M."/>
        </authorList>
    </citation>
    <scope>NUCLEOTIDE SEQUENCE [LARGE SCALE GENOMIC DNA]</scope>
    <source>
        <strain evidence="3">SpSt-34</strain>
        <strain evidence="4">SpSt-69</strain>
    </source>
</reference>
<evidence type="ECO:0000256" key="1">
    <source>
        <dbReference type="SAM" id="SignalP"/>
    </source>
</evidence>
<feature type="signal peptide" evidence="1">
    <location>
        <begin position="1"/>
        <end position="19"/>
    </location>
</feature>
<evidence type="ECO:0000313" key="3">
    <source>
        <dbReference type="EMBL" id="HEN28460.1"/>
    </source>
</evidence>
<dbReference type="EMBL" id="DTDJ01000012">
    <property type="protein sequence ID" value="HGL16970.1"/>
    <property type="molecule type" value="Genomic_DNA"/>
</dbReference>
<dbReference type="PROSITE" id="PS51257">
    <property type="entry name" value="PROKAR_LIPOPROTEIN"/>
    <property type="match status" value="1"/>
</dbReference>